<evidence type="ECO:0000313" key="2">
    <source>
        <dbReference type="Proteomes" id="UP000299084"/>
    </source>
</evidence>
<dbReference type="Proteomes" id="UP000299084">
    <property type="component" value="Unassembled WGS sequence"/>
</dbReference>
<protein>
    <submittedName>
        <fullName evidence="1">Peptidyl-prolyl cis-trans isomerase FKBP8</fullName>
    </submittedName>
</protein>
<dbReference type="GO" id="GO:0016853">
    <property type="term" value="F:isomerase activity"/>
    <property type="evidence" value="ECO:0007669"/>
    <property type="project" value="UniProtKB-KW"/>
</dbReference>
<keyword evidence="2" id="KW-1185">Reference proteome</keyword>
<gene>
    <name evidence="1" type="ORF">Cadr_000000283</name>
</gene>
<dbReference type="EMBL" id="JWIN03000001">
    <property type="protein sequence ID" value="KAB1283382.1"/>
    <property type="molecule type" value="Genomic_DNA"/>
</dbReference>
<feature type="non-terminal residue" evidence="1">
    <location>
        <position position="1"/>
    </location>
</feature>
<dbReference type="AlphaFoldDB" id="A0A5N4EIX0"/>
<proteinExistence type="predicted"/>
<keyword evidence="1" id="KW-0413">Isomerase</keyword>
<evidence type="ECO:0000313" key="1">
    <source>
        <dbReference type="EMBL" id="KAB1283382.1"/>
    </source>
</evidence>
<feature type="non-terminal residue" evidence="1">
    <location>
        <position position="116"/>
    </location>
</feature>
<sequence>EWLEWLDILKNQLWRKKTLFPGLPSSNHPAKDQVTVQLQMSLENGMQTTNPYITPSTKVDMTFEEQEQLLQLKMKYLSDPAASQLELDRCAALRTHSLLLQQLRDDIKAPFCKPSQ</sequence>
<accession>A0A5N4EIX0</accession>
<reference evidence="1 2" key="1">
    <citation type="journal article" date="2019" name="Mol. Ecol. Resour.">
        <title>Improving Illumina assemblies with Hi-C and long reads: an example with the North African dromedary.</title>
        <authorList>
            <person name="Elbers J.P."/>
            <person name="Rogers M.F."/>
            <person name="Perelman P.L."/>
            <person name="Proskuryakova A.A."/>
            <person name="Serdyukova N.A."/>
            <person name="Johnson W.E."/>
            <person name="Horin P."/>
            <person name="Corander J."/>
            <person name="Murphy D."/>
            <person name="Burger P.A."/>
        </authorList>
    </citation>
    <scope>NUCLEOTIDE SEQUENCE [LARGE SCALE GENOMIC DNA]</scope>
    <source>
        <strain evidence="1">Drom800</strain>
        <tissue evidence="1">Blood</tissue>
    </source>
</reference>
<organism evidence="1 2">
    <name type="scientific">Camelus dromedarius</name>
    <name type="common">Dromedary</name>
    <name type="synonym">Arabian camel</name>
    <dbReference type="NCBI Taxonomy" id="9838"/>
    <lineage>
        <taxon>Eukaryota</taxon>
        <taxon>Metazoa</taxon>
        <taxon>Chordata</taxon>
        <taxon>Craniata</taxon>
        <taxon>Vertebrata</taxon>
        <taxon>Euteleostomi</taxon>
        <taxon>Mammalia</taxon>
        <taxon>Eutheria</taxon>
        <taxon>Laurasiatheria</taxon>
        <taxon>Artiodactyla</taxon>
        <taxon>Tylopoda</taxon>
        <taxon>Camelidae</taxon>
        <taxon>Camelus</taxon>
    </lineage>
</organism>
<name>A0A5N4EIX0_CAMDR</name>
<comment type="caution">
    <text evidence="1">The sequence shown here is derived from an EMBL/GenBank/DDBJ whole genome shotgun (WGS) entry which is preliminary data.</text>
</comment>